<dbReference type="Gene3D" id="1.25.40.10">
    <property type="entry name" value="Tetratricopeptide repeat domain"/>
    <property type="match status" value="2"/>
</dbReference>
<dbReference type="SUPFAM" id="SSF52540">
    <property type="entry name" value="P-loop containing nucleoside triphosphate hydrolases"/>
    <property type="match status" value="1"/>
</dbReference>
<feature type="region of interest" description="Disordered" evidence="5">
    <location>
        <begin position="251"/>
        <end position="283"/>
    </location>
</feature>
<keyword evidence="8" id="KW-1185">Reference proteome</keyword>
<feature type="domain" description="OmpR/PhoB-type" evidence="6">
    <location>
        <begin position="1"/>
        <end position="101"/>
    </location>
</feature>
<dbReference type="PANTHER" id="PTHR47691">
    <property type="entry name" value="REGULATOR-RELATED"/>
    <property type="match status" value="1"/>
</dbReference>
<keyword evidence="2" id="KW-0902">Two-component regulatory system</keyword>
<feature type="DNA-binding region" description="OmpR/PhoB-type" evidence="4">
    <location>
        <begin position="1"/>
        <end position="101"/>
    </location>
</feature>
<dbReference type="InterPro" id="IPR001867">
    <property type="entry name" value="OmpR/PhoB-type_DNA-bd"/>
</dbReference>
<evidence type="ECO:0000256" key="3">
    <source>
        <dbReference type="ARBA" id="ARBA00023125"/>
    </source>
</evidence>
<dbReference type="PRINTS" id="PR00364">
    <property type="entry name" value="DISEASERSIST"/>
</dbReference>
<evidence type="ECO:0000259" key="6">
    <source>
        <dbReference type="PROSITE" id="PS51755"/>
    </source>
</evidence>
<dbReference type="AlphaFoldDB" id="A0A401VUZ8"/>
<evidence type="ECO:0000256" key="2">
    <source>
        <dbReference type="ARBA" id="ARBA00023012"/>
    </source>
</evidence>
<dbReference type="SMART" id="SM00028">
    <property type="entry name" value="TPR"/>
    <property type="match status" value="5"/>
</dbReference>
<dbReference type="InterPro" id="IPR011990">
    <property type="entry name" value="TPR-like_helical_dom_sf"/>
</dbReference>
<dbReference type="PROSITE" id="PS51755">
    <property type="entry name" value="OMPR_PHOB"/>
    <property type="match status" value="1"/>
</dbReference>
<dbReference type="EMBL" id="BHZD01000001">
    <property type="protein sequence ID" value="GCD40900.1"/>
    <property type="molecule type" value="Genomic_DNA"/>
</dbReference>
<protein>
    <submittedName>
        <fullName evidence="7">Regulatory protein AfsR</fullName>
    </submittedName>
</protein>
<proteinExistence type="inferred from homology"/>
<organism evidence="7 8">
    <name type="scientific">Streptomyces paromomycinus</name>
    <name type="common">Streptomyces rimosus subsp. paromomycinus</name>
    <dbReference type="NCBI Taxonomy" id="92743"/>
    <lineage>
        <taxon>Bacteria</taxon>
        <taxon>Bacillati</taxon>
        <taxon>Actinomycetota</taxon>
        <taxon>Actinomycetes</taxon>
        <taxon>Kitasatosporales</taxon>
        <taxon>Streptomycetaceae</taxon>
        <taxon>Streptomyces</taxon>
    </lineage>
</organism>
<reference evidence="7 8" key="1">
    <citation type="submission" date="2018-11" db="EMBL/GenBank/DDBJ databases">
        <title>Whole genome sequence of Streptomyces paromomycinus NBRC 15454(T).</title>
        <authorList>
            <person name="Komaki H."/>
            <person name="Tamura T."/>
        </authorList>
    </citation>
    <scope>NUCLEOTIDE SEQUENCE [LARGE SCALE GENOMIC DNA]</scope>
    <source>
        <strain evidence="7 8">NBRC 15454</strain>
    </source>
</reference>
<dbReference type="PANTHER" id="PTHR47691:SF3">
    <property type="entry name" value="HTH-TYPE TRANSCRIPTIONAL REGULATOR RV0890C-RELATED"/>
    <property type="match status" value="1"/>
</dbReference>
<accession>A0A401VUZ8</accession>
<dbReference type="Pfam" id="PF03704">
    <property type="entry name" value="BTAD"/>
    <property type="match status" value="1"/>
</dbReference>
<dbReference type="Pfam" id="PF13424">
    <property type="entry name" value="TPR_12"/>
    <property type="match status" value="2"/>
</dbReference>
<dbReference type="Proteomes" id="UP000286746">
    <property type="component" value="Unassembled WGS sequence"/>
</dbReference>
<dbReference type="RefSeq" id="WP_125051501.1">
    <property type="nucleotide sequence ID" value="NZ_BHZD01000001.1"/>
</dbReference>
<evidence type="ECO:0000313" key="8">
    <source>
        <dbReference type="Proteomes" id="UP000286746"/>
    </source>
</evidence>
<evidence type="ECO:0000256" key="4">
    <source>
        <dbReference type="PROSITE-ProRule" id="PRU01091"/>
    </source>
</evidence>
<dbReference type="GO" id="GO:0043531">
    <property type="term" value="F:ADP binding"/>
    <property type="evidence" value="ECO:0007669"/>
    <property type="project" value="InterPro"/>
</dbReference>
<gene>
    <name evidence="7" type="primary">afsR_1</name>
    <name evidence="7" type="ORF">GKJPGBOP_00553</name>
</gene>
<dbReference type="SMART" id="SM01043">
    <property type="entry name" value="BTAD"/>
    <property type="match status" value="1"/>
</dbReference>
<evidence type="ECO:0000256" key="1">
    <source>
        <dbReference type="ARBA" id="ARBA00005820"/>
    </source>
</evidence>
<dbReference type="InterPro" id="IPR005158">
    <property type="entry name" value="BTAD"/>
</dbReference>
<dbReference type="GO" id="GO:0000160">
    <property type="term" value="P:phosphorelay signal transduction system"/>
    <property type="evidence" value="ECO:0007669"/>
    <property type="project" value="UniProtKB-KW"/>
</dbReference>
<keyword evidence="3 4" id="KW-0238">DNA-binding</keyword>
<dbReference type="InterPro" id="IPR027417">
    <property type="entry name" value="P-loop_NTPase"/>
</dbReference>
<evidence type="ECO:0000256" key="5">
    <source>
        <dbReference type="SAM" id="MobiDB-lite"/>
    </source>
</evidence>
<comment type="caution">
    <text evidence="7">The sequence shown here is derived from an EMBL/GenBank/DDBJ whole genome shotgun (WGS) entry which is preliminary data.</text>
</comment>
<dbReference type="InterPro" id="IPR036388">
    <property type="entry name" value="WH-like_DNA-bd_sf"/>
</dbReference>
<evidence type="ECO:0000313" key="7">
    <source>
        <dbReference type="EMBL" id="GCD40900.1"/>
    </source>
</evidence>
<dbReference type="InterPro" id="IPR016032">
    <property type="entry name" value="Sig_transdc_resp-reg_C-effctor"/>
</dbReference>
<dbReference type="Gene3D" id="3.40.50.300">
    <property type="entry name" value="P-loop containing nucleotide triphosphate hydrolases"/>
    <property type="match status" value="1"/>
</dbReference>
<dbReference type="GO" id="GO:0003677">
    <property type="term" value="F:DNA binding"/>
    <property type="evidence" value="ECO:0007669"/>
    <property type="project" value="UniProtKB-UniRule"/>
</dbReference>
<dbReference type="InterPro" id="IPR019734">
    <property type="entry name" value="TPR_rpt"/>
</dbReference>
<dbReference type="CDD" id="cd15831">
    <property type="entry name" value="BTAD"/>
    <property type="match status" value="1"/>
</dbReference>
<dbReference type="GO" id="GO:0006355">
    <property type="term" value="P:regulation of DNA-templated transcription"/>
    <property type="evidence" value="ECO:0007669"/>
    <property type="project" value="InterPro"/>
</dbReference>
<name>A0A401VUZ8_STREY</name>
<comment type="similarity">
    <text evidence="1">Belongs to the AfsR/DnrI/RedD regulatory family.</text>
</comment>
<dbReference type="Gene3D" id="1.10.10.10">
    <property type="entry name" value="Winged helix-like DNA-binding domain superfamily/Winged helix DNA-binding domain"/>
    <property type="match status" value="1"/>
</dbReference>
<dbReference type="SUPFAM" id="SSF48452">
    <property type="entry name" value="TPR-like"/>
    <property type="match status" value="2"/>
</dbReference>
<sequence length="971" mass="104325">MTDAAGDERHLWFTVLGPVGIRRGEQRLDAGSPQQRALLAALLMRDGRGTSAVELIRALWGETPPPDAEVALREYVCRLGQVLGPDAGMLVSESDGYGLRVGEGGLDLACAERLAAEAGQARRSGDPARARELVGEALELWTGEPLAGVPGPYGAAWRARLEERRLGLVETRIDLDLEAGRHAEVVAELTRLAAGHPLRERVRELLTLALYSGNRQAEALAAYADTRRLLTLERGSAPSLELSDLRRRILRSGPRPPASEGGHRNQAGGGAAQGRPAHLPRDTRDFTGRSALVEELIAHLGAGEGSGPAVCAVGGIGGVGKSALAVHVAHAVRPFFPDGQLYVDLRGCGPCPAEPETVLGAFLRALGVSDCAVPAGIGARAALYRSVLDGRRVLILLDNARDAAQARPLLPGTDGCAVLITSRHRMTHLTGVHVVALDVMRPPEALALFTRITGEGGADAQKVVAACDCLPLAVRIAAARLVARRAWTAADLVRKLADEHRRLDELQAGDLGITATFELGYGQLSARQARAFRLVALPCGPDICLGAAAAVLGLGTEEARRTLEALVDTSLLESPAPDRYRYHDLLRLYARARAERDEPPEQYAAARSRLLDHYLATAARVYTMNRPGDPLPDHLEPTRYPGTVFDDRKGALEWLYTEAGNLLACARGSTGKPLLRRATDLLLVTRDLADSGTGARQYERTIVCLLTAASKAQDAHAEGRLRLLMIHMDVMAGRLAEADRQAQAAMALRHRCADPVLSSHALNESGIIASLRGRHEDAESLLKQALAAYRSYGNHNSAASALGNLARTYQDTGRIAEGVELAEQCLALYRHIGATMRLAGGHYELGVALMQAGRPEDALRQLEQAVVIYQDSKQCLWEAMTYWRMAEAHLAAGCPAQAARRAEEALAILQGPSGRWVRANTLTVLGHALRRTGHADRAQVCWREALETYETLGSPEAPAVRRLLVAAGPRR</sequence>
<dbReference type="SUPFAM" id="SSF46894">
    <property type="entry name" value="C-terminal effector domain of the bipartite response regulators"/>
    <property type="match status" value="1"/>
</dbReference>